<dbReference type="InterPro" id="IPR020845">
    <property type="entry name" value="AMP-binding_CS"/>
</dbReference>
<dbReference type="NCBIfam" id="NF001208">
    <property type="entry name" value="PRK00174.1"/>
    <property type="match status" value="1"/>
</dbReference>
<evidence type="ECO:0000256" key="7">
    <source>
        <dbReference type="NCBIfam" id="TIGR02188"/>
    </source>
</evidence>
<organism evidence="12 13">
    <name type="scientific">Maccoyibacter intestinihominis</name>
    <dbReference type="NCBI Taxonomy" id="3133499"/>
    <lineage>
        <taxon>Bacteria</taxon>
        <taxon>Bacillati</taxon>
        <taxon>Bacillota</taxon>
        <taxon>Clostridia</taxon>
        <taxon>Lachnospirales</taxon>
        <taxon>Lachnospiraceae</taxon>
        <taxon>Maccoyibacter</taxon>
    </lineage>
</organism>
<evidence type="ECO:0000256" key="6">
    <source>
        <dbReference type="ARBA" id="ARBA00022990"/>
    </source>
</evidence>
<feature type="domain" description="Acetyl-coenzyme A synthetase N-terminal" evidence="11">
    <location>
        <begin position="27"/>
        <end position="82"/>
    </location>
</feature>
<sequence>MTEKRDDLYLPSREFVEQAHIQSRAEYERMWKQSIEDPDTFWGYIAKDFHWFKPWTQVYRGEPEIGDNEWFVGGKTNICYNCLDAQIEKGRGDKVALLFQGEPEADCKRFTYNDLLKHVCRFANALKKNGVKKGDRIVLYLPMIWQLPVVMLACARIGAVHTVVFGGFSAEALADRMLACGAKKMVTTNGYWRSGQKINAKANADKACMLCANAGLTIDDVFVVDRMVDFEVPYITYRDTALSKELMLDEISDYCPAEKMDAEDPLFIMYTSGSTGSPKGTLHTTAGYMVYTYTTFKYIFDYKEDDIFFCTADIGWITGHSYIVYGPLLNGATTVMYESVPTYPEPDRFWHIIDKFKVTIFYTAPTVIRALMNQDIQWIEKHDLSTLRLLGSVGEPINPEAWHWYSHYVGHDRCPIVDTWWQTEAGGVLISTIPGAFGSKPGSAALPFFGVKPVVLRSRTSGDEPAVEADVNEKGELCLASAWPGIMRTLYGEPERHQNGYYTQQPGYFFTGDGAYKDVDGYFWITGRIDDVVNISGHRLGTVEIEDALLSHPAIVEAAVVGYPHKVKGEDLYAFVILDKNSKESEEDIRKELKAVVRSDIGPIAVPGKIQFVREMPKNRSGKVVRRILRKIASNEIDEISDSMINILAEPGVVDEIAQNRIGDK</sequence>
<feature type="domain" description="AMP-dependent synthetase/ligase" evidence="9">
    <location>
        <begin position="89"/>
        <end position="489"/>
    </location>
</feature>
<keyword evidence="8" id="KW-0812">Transmembrane</keyword>
<evidence type="ECO:0000256" key="5">
    <source>
        <dbReference type="ARBA" id="ARBA00022840"/>
    </source>
</evidence>
<evidence type="ECO:0000259" key="10">
    <source>
        <dbReference type="Pfam" id="PF13193"/>
    </source>
</evidence>
<keyword evidence="5" id="KW-0067">ATP-binding</keyword>
<keyword evidence="4" id="KW-0547">Nucleotide-binding</keyword>
<gene>
    <name evidence="12" type="primary">acs</name>
    <name evidence="12" type="ORF">WMO43_09780</name>
</gene>
<proteinExistence type="inferred from homology"/>
<dbReference type="InterPro" id="IPR025110">
    <property type="entry name" value="AMP-bd_C"/>
</dbReference>
<dbReference type="Pfam" id="PF00501">
    <property type="entry name" value="AMP-binding"/>
    <property type="match status" value="1"/>
</dbReference>
<dbReference type="InterPro" id="IPR011904">
    <property type="entry name" value="Ac_CoA_lig"/>
</dbReference>
<dbReference type="EMBL" id="JBBMEX010000009">
    <property type="protein sequence ID" value="MEQ2558157.1"/>
    <property type="molecule type" value="Genomic_DNA"/>
</dbReference>
<evidence type="ECO:0000259" key="9">
    <source>
        <dbReference type="Pfam" id="PF00501"/>
    </source>
</evidence>
<evidence type="ECO:0000256" key="3">
    <source>
        <dbReference type="ARBA" id="ARBA00022598"/>
    </source>
</evidence>
<dbReference type="Gene3D" id="3.30.300.30">
    <property type="match status" value="1"/>
</dbReference>
<dbReference type="SUPFAM" id="SSF56801">
    <property type="entry name" value="Acetyl-CoA synthetase-like"/>
    <property type="match status" value="1"/>
</dbReference>
<dbReference type="InterPro" id="IPR032387">
    <property type="entry name" value="ACAS_N"/>
</dbReference>
<accession>A0ABV1HGH9</accession>
<comment type="similarity">
    <text evidence="1">Belongs to the ATP-dependent AMP-binding enzyme family.</text>
</comment>
<name>A0ABV1HGH9_9FIRM</name>
<keyword evidence="13" id="KW-1185">Reference proteome</keyword>
<reference evidence="12 13" key="1">
    <citation type="submission" date="2024-03" db="EMBL/GenBank/DDBJ databases">
        <title>Human intestinal bacterial collection.</title>
        <authorList>
            <person name="Pauvert C."/>
            <person name="Hitch T.C.A."/>
            <person name="Clavel T."/>
        </authorList>
    </citation>
    <scope>NUCLEOTIDE SEQUENCE [LARGE SCALE GENOMIC DNA]</scope>
    <source>
        <strain evidence="12 13">CLA-AA-H185</strain>
    </source>
</reference>
<dbReference type="EC" id="6.2.1.1" evidence="2 7"/>
<dbReference type="InterPro" id="IPR045851">
    <property type="entry name" value="AMP-bd_C_sf"/>
</dbReference>
<dbReference type="CDD" id="cd05966">
    <property type="entry name" value="ACS"/>
    <property type="match status" value="1"/>
</dbReference>
<dbReference type="Pfam" id="PF13193">
    <property type="entry name" value="AMP-binding_C"/>
    <property type="match status" value="1"/>
</dbReference>
<evidence type="ECO:0000313" key="12">
    <source>
        <dbReference type="EMBL" id="MEQ2558157.1"/>
    </source>
</evidence>
<keyword evidence="6" id="KW-0007">Acetylation</keyword>
<dbReference type="InterPro" id="IPR042099">
    <property type="entry name" value="ANL_N_sf"/>
</dbReference>
<dbReference type="Pfam" id="PF16177">
    <property type="entry name" value="ACAS_N"/>
    <property type="match status" value="1"/>
</dbReference>
<keyword evidence="8" id="KW-0472">Membrane</keyword>
<dbReference type="NCBIfam" id="TIGR02188">
    <property type="entry name" value="Ac_CoA_lig_AcsA"/>
    <property type="match status" value="1"/>
</dbReference>
<dbReference type="PANTHER" id="PTHR24095:SF14">
    <property type="entry name" value="ACETYL-COENZYME A SYNTHETASE 1"/>
    <property type="match status" value="1"/>
</dbReference>
<evidence type="ECO:0000313" key="13">
    <source>
        <dbReference type="Proteomes" id="UP001454489"/>
    </source>
</evidence>
<comment type="caution">
    <text evidence="12">The sequence shown here is derived from an EMBL/GenBank/DDBJ whole genome shotgun (WGS) entry which is preliminary data.</text>
</comment>
<dbReference type="PANTHER" id="PTHR24095">
    <property type="entry name" value="ACETYL-COENZYME A SYNTHETASE"/>
    <property type="match status" value="1"/>
</dbReference>
<keyword evidence="8" id="KW-1133">Transmembrane helix</keyword>
<evidence type="ECO:0000256" key="4">
    <source>
        <dbReference type="ARBA" id="ARBA00022741"/>
    </source>
</evidence>
<dbReference type="GO" id="GO:0003987">
    <property type="term" value="F:acetate-CoA ligase activity"/>
    <property type="evidence" value="ECO:0007669"/>
    <property type="project" value="UniProtKB-EC"/>
</dbReference>
<evidence type="ECO:0000256" key="8">
    <source>
        <dbReference type="SAM" id="Phobius"/>
    </source>
</evidence>
<dbReference type="Gene3D" id="3.40.50.12780">
    <property type="entry name" value="N-terminal domain of ligase-like"/>
    <property type="match status" value="1"/>
</dbReference>
<dbReference type="PROSITE" id="PS00455">
    <property type="entry name" value="AMP_BINDING"/>
    <property type="match status" value="1"/>
</dbReference>
<evidence type="ECO:0000259" key="11">
    <source>
        <dbReference type="Pfam" id="PF16177"/>
    </source>
</evidence>
<dbReference type="InterPro" id="IPR000873">
    <property type="entry name" value="AMP-dep_synth/lig_dom"/>
</dbReference>
<evidence type="ECO:0000256" key="2">
    <source>
        <dbReference type="ARBA" id="ARBA00013275"/>
    </source>
</evidence>
<feature type="domain" description="AMP-binding enzyme C-terminal" evidence="10">
    <location>
        <begin position="544"/>
        <end position="623"/>
    </location>
</feature>
<evidence type="ECO:0000256" key="1">
    <source>
        <dbReference type="ARBA" id="ARBA00006432"/>
    </source>
</evidence>
<keyword evidence="3 12" id="KW-0436">Ligase</keyword>
<dbReference type="Proteomes" id="UP001454489">
    <property type="component" value="Unassembled WGS sequence"/>
</dbReference>
<dbReference type="RefSeq" id="WP_353531041.1">
    <property type="nucleotide sequence ID" value="NZ_JBBMEX010000009.1"/>
</dbReference>
<protein>
    <recommendedName>
        <fullName evidence="2 7">Acetate--CoA ligase</fullName>
        <ecNumber evidence="2 7">6.2.1.1</ecNumber>
    </recommendedName>
</protein>
<feature type="transmembrane region" description="Helical" evidence="8">
    <location>
        <begin position="137"/>
        <end position="159"/>
    </location>
</feature>